<dbReference type="OrthoDB" id="359066at2"/>
<dbReference type="EMBL" id="JXBB01000022">
    <property type="protein sequence ID" value="OAR04277.1"/>
    <property type="molecule type" value="Genomic_DNA"/>
</dbReference>
<name>A0A179INK6_HYDSH</name>
<dbReference type="Pfam" id="PF04266">
    <property type="entry name" value="ASCH"/>
    <property type="match status" value="1"/>
</dbReference>
<evidence type="ECO:0000313" key="3">
    <source>
        <dbReference type="EMBL" id="PTQ50766.1"/>
    </source>
</evidence>
<dbReference type="InterPro" id="IPR007374">
    <property type="entry name" value="ASCH_domain"/>
</dbReference>
<sequence length="148" mass="16752">MPEFRCISIDQPYAYLIAVGAKTIEVRSWKTRHRGPLVIAATARSWSADTEEGTRLTLPGGIAVGIVDLVDVRPFLREDVEAAYMLEEDYEEGYFAWVLENARPIRPFPIRGQQGLYRCTFDPEYITPDELDALLVKETPSSGKSRSR</sequence>
<feature type="domain" description="ASCH" evidence="1">
    <location>
        <begin position="7"/>
        <end position="88"/>
    </location>
</feature>
<reference evidence="2 4" key="1">
    <citation type="submission" date="2015-09" db="EMBL/GenBank/DDBJ databases">
        <title>Draft genome sequence of Hydrogenibacillus schlegelii DSM 2000.</title>
        <authorList>
            <person name="Hemp J."/>
        </authorList>
    </citation>
    <scope>NUCLEOTIDE SEQUENCE [LARGE SCALE GENOMIC DNA]</scope>
    <source>
        <strain evidence="2 4">MA 48</strain>
    </source>
</reference>
<evidence type="ECO:0000313" key="2">
    <source>
        <dbReference type="EMBL" id="OAR04277.1"/>
    </source>
</evidence>
<keyword evidence="4" id="KW-1185">Reference proteome</keyword>
<dbReference type="EMBL" id="PEBV01000080">
    <property type="protein sequence ID" value="PTQ50766.1"/>
    <property type="molecule type" value="Genomic_DNA"/>
</dbReference>
<accession>A0A179INK6</accession>
<dbReference type="STRING" id="1484.SA87_07345"/>
<gene>
    <name evidence="3" type="ORF">HSCHL_2702</name>
    <name evidence="2" type="ORF">SA87_07345</name>
</gene>
<dbReference type="Gene3D" id="2.30.130.30">
    <property type="entry name" value="Hypothetical protein"/>
    <property type="match status" value="1"/>
</dbReference>
<dbReference type="CDD" id="cd06554">
    <property type="entry name" value="ASCH_ASC-1_like"/>
    <property type="match status" value="1"/>
</dbReference>
<evidence type="ECO:0000313" key="5">
    <source>
        <dbReference type="Proteomes" id="UP000244180"/>
    </source>
</evidence>
<dbReference type="SUPFAM" id="SSF88697">
    <property type="entry name" value="PUA domain-like"/>
    <property type="match status" value="1"/>
</dbReference>
<dbReference type="AlphaFoldDB" id="A0A179INK6"/>
<protein>
    <recommendedName>
        <fullName evidence="1">ASCH domain-containing protein</fullName>
    </recommendedName>
</protein>
<proteinExistence type="predicted"/>
<dbReference type="Proteomes" id="UP000243024">
    <property type="component" value="Unassembled WGS sequence"/>
</dbReference>
<evidence type="ECO:0000313" key="4">
    <source>
        <dbReference type="Proteomes" id="UP000243024"/>
    </source>
</evidence>
<dbReference type="InterPro" id="IPR015947">
    <property type="entry name" value="PUA-like_sf"/>
</dbReference>
<dbReference type="RefSeq" id="WP_066201138.1">
    <property type="nucleotide sequence ID" value="NZ_CBCSAS010000038.1"/>
</dbReference>
<organism evidence="2 4">
    <name type="scientific">Hydrogenibacillus schlegelii</name>
    <name type="common">Bacillus schlegelii</name>
    <dbReference type="NCBI Taxonomy" id="1484"/>
    <lineage>
        <taxon>Bacteria</taxon>
        <taxon>Bacillati</taxon>
        <taxon>Bacillota</taxon>
        <taxon>Bacilli</taxon>
        <taxon>Bacillales</taxon>
        <taxon>Bacillales Family X. Incertae Sedis</taxon>
        <taxon>Hydrogenibacillus</taxon>
    </lineage>
</organism>
<dbReference type="Proteomes" id="UP000244180">
    <property type="component" value="Unassembled WGS sequence"/>
</dbReference>
<reference evidence="3 5" key="2">
    <citation type="submission" date="2017-08" db="EMBL/GenBank/DDBJ databases">
        <title>Burning lignite coal seam in the remote Altai Mountains harbors a hydrogen-driven thermophilic microbial community.</title>
        <authorList>
            <person name="Kadnikov V.V."/>
            <person name="Mardanov A.V."/>
            <person name="Ivasenko D."/>
            <person name="Beletsky A.V."/>
            <person name="Karnachuk O.V."/>
            <person name="Ravin N.V."/>
        </authorList>
    </citation>
    <scope>NUCLEOTIDE SEQUENCE [LARGE SCALE GENOMIC DNA]</scope>
    <source>
        <strain evidence="3">AL33</strain>
    </source>
</reference>
<comment type="caution">
    <text evidence="2">The sequence shown here is derived from an EMBL/GenBank/DDBJ whole genome shotgun (WGS) entry which is preliminary data.</text>
</comment>
<evidence type="ECO:0000259" key="1">
    <source>
        <dbReference type="Pfam" id="PF04266"/>
    </source>
</evidence>